<evidence type="ECO:0000313" key="3">
    <source>
        <dbReference type="Proteomes" id="UP001247754"/>
    </source>
</evidence>
<sequence>MRKGIWIGAVALAAGMAAWSAAAGPVPSETAAAQLYPVKPAAVTLTKSAAVPAADRALLEQALKDVTYYAAVAVSPTEGIRGPSAAVAANFHDIDNARRAAMRICGEKRAANARPCEVVAEVRPAGWEKGRLQLSAAATEAFADKYRSVRRAKALAVSPSTGSWGIGKGGDAATRALADCARLGAAGPLVDCIVVIAD</sequence>
<protein>
    <submittedName>
        <fullName evidence="2">5-aminolevulic acid synthase</fullName>
    </submittedName>
</protein>
<keyword evidence="3" id="KW-1185">Reference proteome</keyword>
<evidence type="ECO:0000256" key="1">
    <source>
        <dbReference type="SAM" id="SignalP"/>
    </source>
</evidence>
<comment type="caution">
    <text evidence="2">The sequence shown here is derived from an EMBL/GenBank/DDBJ whole genome shotgun (WGS) entry which is preliminary data.</text>
</comment>
<proteinExistence type="predicted"/>
<gene>
    <name evidence="2" type="ORF">RGD00_18080</name>
</gene>
<dbReference type="Proteomes" id="UP001247754">
    <property type="component" value="Unassembled WGS sequence"/>
</dbReference>
<feature type="signal peptide" evidence="1">
    <location>
        <begin position="1"/>
        <end position="23"/>
    </location>
</feature>
<reference evidence="2 3" key="1">
    <citation type="submission" date="2023-09" db="EMBL/GenBank/DDBJ databases">
        <title>Xinfangfangia sedmenti sp. nov., isolated the sedment.</title>
        <authorList>
            <person name="Xu L."/>
        </authorList>
    </citation>
    <scope>NUCLEOTIDE SEQUENCE [LARGE SCALE GENOMIC DNA]</scope>
    <source>
        <strain evidence="2 3">LG-4</strain>
    </source>
</reference>
<name>A0ABU1FCD8_9RHOB</name>
<dbReference type="RefSeq" id="WP_310458681.1">
    <property type="nucleotide sequence ID" value="NZ_JAVKPH010000027.1"/>
</dbReference>
<accession>A0ABU1FCD8</accession>
<keyword evidence="1" id="KW-0732">Signal</keyword>
<organism evidence="2 3">
    <name type="scientific">Ruixingdingia sedimenti</name>
    <dbReference type="NCBI Taxonomy" id="3073604"/>
    <lineage>
        <taxon>Bacteria</taxon>
        <taxon>Pseudomonadati</taxon>
        <taxon>Pseudomonadota</taxon>
        <taxon>Alphaproteobacteria</taxon>
        <taxon>Rhodobacterales</taxon>
        <taxon>Paracoccaceae</taxon>
        <taxon>Ruixingdingia</taxon>
    </lineage>
</organism>
<feature type="chain" id="PRO_5046590358" evidence="1">
    <location>
        <begin position="24"/>
        <end position="198"/>
    </location>
</feature>
<evidence type="ECO:0000313" key="2">
    <source>
        <dbReference type="EMBL" id="MDR5654524.1"/>
    </source>
</evidence>
<dbReference type="EMBL" id="JAVKPH010000027">
    <property type="protein sequence ID" value="MDR5654524.1"/>
    <property type="molecule type" value="Genomic_DNA"/>
</dbReference>